<dbReference type="Proteomes" id="UP000028602">
    <property type="component" value="Unassembled WGS sequence"/>
</dbReference>
<protein>
    <submittedName>
        <fullName evidence="2">Uncharacterized DUF4145 family protein</fullName>
    </submittedName>
</protein>
<dbReference type="RefSeq" id="WP_029990097.1">
    <property type="nucleotide sequence ID" value="NZ_ATMJ01000016.1"/>
</dbReference>
<keyword evidence="3" id="KW-1185">Reference proteome</keyword>
<organism evidence="2 3">
    <name type="scientific">Tatumella ptyseos ATCC 33301</name>
    <dbReference type="NCBI Taxonomy" id="1005995"/>
    <lineage>
        <taxon>Bacteria</taxon>
        <taxon>Pseudomonadati</taxon>
        <taxon>Pseudomonadota</taxon>
        <taxon>Gammaproteobacteria</taxon>
        <taxon>Enterobacterales</taxon>
        <taxon>Erwiniaceae</taxon>
        <taxon>Tatumella</taxon>
    </lineage>
</organism>
<evidence type="ECO:0000313" key="2">
    <source>
        <dbReference type="EMBL" id="KFD18322.1"/>
    </source>
</evidence>
<evidence type="ECO:0000313" key="3">
    <source>
        <dbReference type="Proteomes" id="UP000028602"/>
    </source>
</evidence>
<gene>
    <name evidence="2" type="ORF">GTPT_2512</name>
</gene>
<comment type="caution">
    <text evidence="2">The sequence shown here is derived from an EMBL/GenBank/DDBJ whole genome shotgun (WGS) entry which is preliminary data.</text>
</comment>
<dbReference type="Pfam" id="PF13643">
    <property type="entry name" value="DUF4145"/>
    <property type="match status" value="1"/>
</dbReference>
<sequence>MTFILPDIELDAFTCPECGVYAQQVKYSCDSHVFNGPHYYIKDQWLASSTCKYCNKTAFWIYNKMIYPHKGSAPLAHQDMPNDVKADYEEAAYICSMSPRSAAALLRLAIEKLCNHLGGTGNKINDKIGSLVKKGLPVMVQQSLDVVRVTGNNAVHPGQIDTDSQENVSSLFGLINIIVEVMITNPKLIQSLYDNLPVGSLKGIATRDKKN</sequence>
<evidence type="ECO:0000259" key="1">
    <source>
        <dbReference type="Pfam" id="PF13643"/>
    </source>
</evidence>
<dbReference type="EMBL" id="JMPR01000038">
    <property type="protein sequence ID" value="KFD18322.1"/>
    <property type="molecule type" value="Genomic_DNA"/>
</dbReference>
<dbReference type="eggNOG" id="ENOG502ZG4Y">
    <property type="taxonomic scope" value="Bacteria"/>
</dbReference>
<dbReference type="InterPro" id="IPR025285">
    <property type="entry name" value="DUF4145"/>
</dbReference>
<proteinExistence type="predicted"/>
<dbReference type="AlphaFoldDB" id="A0A085JCX6"/>
<dbReference type="OrthoDB" id="9808624at2"/>
<feature type="domain" description="DUF4145" evidence="1">
    <location>
        <begin position="90"/>
        <end position="163"/>
    </location>
</feature>
<accession>A0A085JCX6</accession>
<reference evidence="2 3" key="1">
    <citation type="submission" date="2014-05" db="EMBL/GenBank/DDBJ databases">
        <title>ATOL: Assembling a taxonomically balanced genome-scale reconstruction of the evolutionary history of the Enterobacteriaceae.</title>
        <authorList>
            <person name="Plunkett G.III."/>
            <person name="Neeno-Eckwall E.C."/>
            <person name="Glasner J.D."/>
            <person name="Perna N.T."/>
        </authorList>
    </citation>
    <scope>NUCLEOTIDE SEQUENCE [LARGE SCALE GENOMIC DNA]</scope>
    <source>
        <strain evidence="2 3">ATCC 33301</strain>
    </source>
</reference>
<name>A0A085JCX6_9GAMM</name>